<dbReference type="PANTHER" id="PTHR44757">
    <property type="entry name" value="DIGUANYLATE CYCLASE DGCP"/>
    <property type="match status" value="1"/>
</dbReference>
<dbReference type="InterPro" id="IPR043128">
    <property type="entry name" value="Rev_trsase/Diguanyl_cyclase"/>
</dbReference>
<dbReference type="CDD" id="cd00130">
    <property type="entry name" value="PAS"/>
    <property type="match status" value="3"/>
</dbReference>
<protein>
    <submittedName>
        <fullName evidence="5">Putative diguanylate cyclase YegE</fullName>
        <ecNumber evidence="5">2.7.7.65</ecNumber>
    </submittedName>
</protein>
<dbReference type="SUPFAM" id="SSF55785">
    <property type="entry name" value="PYP-like sensor domain (PAS domain)"/>
    <property type="match status" value="3"/>
</dbReference>
<organism evidence="5 6">
    <name type="scientific">Amantichitinum ursilacus</name>
    <dbReference type="NCBI Taxonomy" id="857265"/>
    <lineage>
        <taxon>Bacteria</taxon>
        <taxon>Pseudomonadati</taxon>
        <taxon>Pseudomonadota</taxon>
        <taxon>Betaproteobacteria</taxon>
        <taxon>Neisseriales</taxon>
        <taxon>Chitinibacteraceae</taxon>
        <taxon>Amantichitinum</taxon>
    </lineage>
</organism>
<dbReference type="AlphaFoldDB" id="A0A0N0XI70"/>
<dbReference type="InterPro" id="IPR035965">
    <property type="entry name" value="PAS-like_dom_sf"/>
</dbReference>
<dbReference type="SUPFAM" id="SSF55073">
    <property type="entry name" value="Nucleotide cyclase"/>
    <property type="match status" value="1"/>
</dbReference>
<dbReference type="CDD" id="cd01948">
    <property type="entry name" value="EAL"/>
    <property type="match status" value="1"/>
</dbReference>
<dbReference type="InterPro" id="IPR052155">
    <property type="entry name" value="Biofilm_reg_signaling"/>
</dbReference>
<dbReference type="SUPFAM" id="SSF141868">
    <property type="entry name" value="EAL domain-like"/>
    <property type="match status" value="1"/>
</dbReference>
<dbReference type="Gene3D" id="3.30.70.270">
    <property type="match status" value="1"/>
</dbReference>
<dbReference type="FunFam" id="3.30.70.270:FF:000001">
    <property type="entry name" value="Diguanylate cyclase domain protein"/>
    <property type="match status" value="1"/>
</dbReference>
<dbReference type="PROSITE" id="PS50883">
    <property type="entry name" value="EAL"/>
    <property type="match status" value="1"/>
</dbReference>
<dbReference type="Proteomes" id="UP000037939">
    <property type="component" value="Unassembled WGS sequence"/>
</dbReference>
<dbReference type="NCBIfam" id="TIGR00254">
    <property type="entry name" value="GGDEF"/>
    <property type="match status" value="1"/>
</dbReference>
<feature type="domain" description="EAL" evidence="3">
    <location>
        <begin position="716"/>
        <end position="963"/>
    </location>
</feature>
<name>A0A0N0XI70_9NEIS</name>
<dbReference type="InterPro" id="IPR029016">
    <property type="entry name" value="GAF-like_dom_sf"/>
</dbReference>
<dbReference type="InterPro" id="IPR013767">
    <property type="entry name" value="PAS_fold"/>
</dbReference>
<gene>
    <name evidence="5" type="primary">yegE_3</name>
    <name evidence="5" type="ORF">WG78_12025</name>
</gene>
<dbReference type="GO" id="GO:0052621">
    <property type="term" value="F:diguanylate cyclase activity"/>
    <property type="evidence" value="ECO:0007669"/>
    <property type="project" value="UniProtKB-EC"/>
</dbReference>
<feature type="domain" description="PAS" evidence="1">
    <location>
        <begin position="294"/>
        <end position="365"/>
    </location>
</feature>
<dbReference type="PANTHER" id="PTHR44757:SF4">
    <property type="entry name" value="DIGUANYLATE CYCLASE DGCE-RELATED"/>
    <property type="match status" value="1"/>
</dbReference>
<feature type="domain" description="PAC" evidence="2">
    <location>
        <begin position="487"/>
        <end position="540"/>
    </location>
</feature>
<dbReference type="InterPro" id="IPR000160">
    <property type="entry name" value="GGDEF_dom"/>
</dbReference>
<dbReference type="PATRIC" id="fig|857265.3.peg.2476"/>
<feature type="domain" description="PAS" evidence="1">
    <location>
        <begin position="168"/>
        <end position="238"/>
    </location>
</feature>
<proteinExistence type="predicted"/>
<feature type="domain" description="PAS" evidence="1">
    <location>
        <begin position="421"/>
        <end position="474"/>
    </location>
</feature>
<dbReference type="GO" id="GO:0006355">
    <property type="term" value="P:regulation of DNA-templated transcription"/>
    <property type="evidence" value="ECO:0007669"/>
    <property type="project" value="InterPro"/>
</dbReference>
<dbReference type="SUPFAM" id="SSF55781">
    <property type="entry name" value="GAF domain-like"/>
    <property type="match status" value="1"/>
</dbReference>
<feature type="domain" description="GGDEF" evidence="4">
    <location>
        <begin position="572"/>
        <end position="705"/>
    </location>
</feature>
<dbReference type="SMART" id="SM00065">
    <property type="entry name" value="GAF"/>
    <property type="match status" value="1"/>
</dbReference>
<dbReference type="PROSITE" id="PS50887">
    <property type="entry name" value="GGDEF"/>
    <property type="match status" value="1"/>
</dbReference>
<evidence type="ECO:0000313" key="6">
    <source>
        <dbReference type="Proteomes" id="UP000037939"/>
    </source>
</evidence>
<dbReference type="EMBL" id="LAQT01000009">
    <property type="protein sequence ID" value="KPC52571.1"/>
    <property type="molecule type" value="Genomic_DNA"/>
</dbReference>
<dbReference type="SMART" id="SM00091">
    <property type="entry name" value="PAS"/>
    <property type="match status" value="3"/>
</dbReference>
<evidence type="ECO:0000313" key="5">
    <source>
        <dbReference type="EMBL" id="KPC52571.1"/>
    </source>
</evidence>
<comment type="caution">
    <text evidence="5">The sequence shown here is derived from an EMBL/GenBank/DDBJ whole genome shotgun (WGS) entry which is preliminary data.</text>
</comment>
<dbReference type="Gene3D" id="3.20.20.450">
    <property type="entry name" value="EAL domain"/>
    <property type="match status" value="1"/>
</dbReference>
<accession>A0A0N0XI70</accession>
<dbReference type="CDD" id="cd01949">
    <property type="entry name" value="GGDEF"/>
    <property type="match status" value="1"/>
</dbReference>
<dbReference type="InterPro" id="IPR029787">
    <property type="entry name" value="Nucleotide_cyclase"/>
</dbReference>
<evidence type="ECO:0000259" key="4">
    <source>
        <dbReference type="PROSITE" id="PS50887"/>
    </source>
</evidence>
<dbReference type="EC" id="2.7.7.65" evidence="5"/>
<dbReference type="SMART" id="SM00267">
    <property type="entry name" value="GGDEF"/>
    <property type="match status" value="1"/>
</dbReference>
<dbReference type="Pfam" id="PF13426">
    <property type="entry name" value="PAS_9"/>
    <property type="match status" value="1"/>
</dbReference>
<reference evidence="5 6" key="1">
    <citation type="submission" date="2015-07" db="EMBL/GenBank/DDBJ databases">
        <title>Draft genome sequence of the Amantichitinum ursilacus IGB-41, a new chitin-degrading bacterium.</title>
        <authorList>
            <person name="Kirstahler P."/>
            <person name="Guenther M."/>
            <person name="Grumaz C."/>
            <person name="Rupp S."/>
            <person name="Zibek S."/>
            <person name="Sohn K."/>
        </authorList>
    </citation>
    <scope>NUCLEOTIDE SEQUENCE [LARGE SCALE GENOMIC DNA]</scope>
    <source>
        <strain evidence="5 6">IGB-41</strain>
    </source>
</reference>
<dbReference type="NCBIfam" id="TIGR00229">
    <property type="entry name" value="sensory_box"/>
    <property type="match status" value="3"/>
</dbReference>
<dbReference type="InterPro" id="IPR001633">
    <property type="entry name" value="EAL_dom"/>
</dbReference>
<evidence type="ECO:0000259" key="1">
    <source>
        <dbReference type="PROSITE" id="PS50112"/>
    </source>
</evidence>
<dbReference type="STRING" id="857265.WG78_12025"/>
<evidence type="ECO:0000259" key="2">
    <source>
        <dbReference type="PROSITE" id="PS50113"/>
    </source>
</evidence>
<keyword evidence="5" id="KW-0548">Nucleotidyltransferase</keyword>
<feature type="domain" description="PAC" evidence="2">
    <location>
        <begin position="241"/>
        <end position="293"/>
    </location>
</feature>
<dbReference type="PROSITE" id="PS50113">
    <property type="entry name" value="PAC"/>
    <property type="match status" value="3"/>
</dbReference>
<dbReference type="Gene3D" id="3.30.450.20">
    <property type="entry name" value="PAS domain"/>
    <property type="match status" value="3"/>
</dbReference>
<sequence length="963" mass="107834">MAEVIRLARLNQLNVLDSAPEALFDTVTRLAAEICGMPISLISLVDKERQWFKSTYGLEGVSETARDISFCAHAIEHGGVFEINDATQDPRFADNELVTGPLGFRFYAGAPITLRDGARPGTLCVIDQTPRQLTDSQRHILQCLAQIVSDCLQERERCVSLSRDLMDSEDRYRAIVDFSSDAIISKSLDGIIHHWNLAAEKLFGYTAQEAVGQHISMLFPTDGVQEECMLIRHVLQHGSISQFETVRLHKDGRRLDVAITLSAIRDAHGRVIGVSKIARDVGERKRLDQELNRSLTRHQMLYHIAPAMMHTMDAEARLITVSDTWLAHMGYAREEVIGRHTWEFLTPASRIKAREQVIPGLFENGRCDDVHYQYQRKDGGVIDVLLSARLERDVEGKAWHSLAIMQDVTEKKRFERELAEQNERLRVTLQCIGDGVITTDVDGKICYMNPVAERLTGWSNGDAIGQHLSQLFKLTAEHSKPYALPGVPREGTVLIARDGAEYDIEENMAPLLNDQQESIGMVLVFRDVTRQRQMTSEMTYRAAHDPLTGLLNRGEFDMRLHRALHEAKAGEGEHVALYIDLDQFKVVNDACGHSVGDQLLRQVSSMLQSCVRTTDTLARLGGDEFGVILQYCAVDKALRIAEQMVELIDQFRFMHDEQRFRIGASIGLVRVDASWASAAAVIHAADTACYTAKEAGRNRVQMWLESDESLHSRQVETHWAARLEQAIDEDHFELYAQRLTPLSTPTGALYCEVLLRLREPDGSIVPPGAFLPAAERFHMASRIDRWVVRKVCEAMASADLSLVDTLSVNLSGQSIGDRAFHRFVVDYLDRNQVDTSKLCFEITETTAITNMREANDFIAAMQARGIRFALDDFGSGAASFGYLKSLAVDVLKIDGQFIKELASDAVDQATVRCIREIASAVGKATVAEFVETAETASMLRDMGIDYAQGYLYHRPEPLGQLLR</sequence>
<dbReference type="InterPro" id="IPR001610">
    <property type="entry name" value="PAC"/>
</dbReference>
<dbReference type="InterPro" id="IPR000014">
    <property type="entry name" value="PAS"/>
</dbReference>
<keyword evidence="6" id="KW-1185">Reference proteome</keyword>
<dbReference type="InterPro" id="IPR000700">
    <property type="entry name" value="PAS-assoc_C"/>
</dbReference>
<dbReference type="Pfam" id="PF00990">
    <property type="entry name" value="GGDEF"/>
    <property type="match status" value="1"/>
</dbReference>
<dbReference type="SMART" id="SM00086">
    <property type="entry name" value="PAC"/>
    <property type="match status" value="3"/>
</dbReference>
<dbReference type="Gene3D" id="3.30.450.40">
    <property type="match status" value="1"/>
</dbReference>
<dbReference type="Pfam" id="PF01590">
    <property type="entry name" value="GAF"/>
    <property type="match status" value="1"/>
</dbReference>
<dbReference type="InterPro" id="IPR035919">
    <property type="entry name" value="EAL_sf"/>
</dbReference>
<dbReference type="InterPro" id="IPR003018">
    <property type="entry name" value="GAF"/>
</dbReference>
<keyword evidence="5" id="KW-0808">Transferase</keyword>
<dbReference type="Pfam" id="PF00563">
    <property type="entry name" value="EAL"/>
    <property type="match status" value="1"/>
</dbReference>
<evidence type="ECO:0000259" key="3">
    <source>
        <dbReference type="PROSITE" id="PS50883"/>
    </source>
</evidence>
<dbReference type="Pfam" id="PF00989">
    <property type="entry name" value="PAS"/>
    <property type="match status" value="2"/>
</dbReference>
<dbReference type="SMART" id="SM00052">
    <property type="entry name" value="EAL"/>
    <property type="match status" value="1"/>
</dbReference>
<feature type="domain" description="PAC" evidence="2">
    <location>
        <begin position="368"/>
        <end position="420"/>
    </location>
</feature>
<dbReference type="PROSITE" id="PS50112">
    <property type="entry name" value="PAS"/>
    <property type="match status" value="3"/>
</dbReference>